<dbReference type="PANTHER" id="PTHR43607:SF1">
    <property type="entry name" value="H(+)-TRANSPORTING TWO-SECTOR ATPASE"/>
    <property type="match status" value="1"/>
</dbReference>
<evidence type="ECO:0000313" key="16">
    <source>
        <dbReference type="Proteomes" id="UP000189674"/>
    </source>
</evidence>
<dbReference type="Gene3D" id="2.40.30.20">
    <property type="match status" value="1"/>
</dbReference>
<dbReference type="CDD" id="cd18111">
    <property type="entry name" value="ATP-synt_V_A-type_alpha_C"/>
    <property type="match status" value="1"/>
</dbReference>
<dbReference type="InterPro" id="IPR036121">
    <property type="entry name" value="ATPase_F1/V1/A1_a/bsu_N_sf"/>
</dbReference>
<dbReference type="Pfam" id="PF22919">
    <property type="entry name" value="ATP-synt_VA_C"/>
    <property type="match status" value="1"/>
</dbReference>
<keyword evidence="4 13" id="KW-0813">Transport</keyword>
<keyword evidence="16" id="KW-1185">Reference proteome</keyword>
<comment type="catalytic activity">
    <reaction evidence="13">
        <text>ATP + H2O + 4 H(+)(in) = ADP + phosphate + 5 H(+)(out)</text>
        <dbReference type="Rhea" id="RHEA:57720"/>
        <dbReference type="ChEBI" id="CHEBI:15377"/>
        <dbReference type="ChEBI" id="CHEBI:15378"/>
        <dbReference type="ChEBI" id="CHEBI:30616"/>
        <dbReference type="ChEBI" id="CHEBI:43474"/>
        <dbReference type="ChEBI" id="CHEBI:456216"/>
        <dbReference type="EC" id="7.1.2.2"/>
    </reaction>
</comment>
<comment type="function">
    <text evidence="12 13">Produces ATP from ADP in the presence of a proton gradient across the membrane. The V-type alpha chain is a catalytic subunit.</text>
</comment>
<evidence type="ECO:0000256" key="8">
    <source>
        <dbReference type="ARBA" id="ARBA00022967"/>
    </source>
</evidence>
<name>A0A1U9NJC1_9BACT</name>
<evidence type="ECO:0000256" key="12">
    <source>
        <dbReference type="ARBA" id="ARBA00054855"/>
    </source>
</evidence>
<evidence type="ECO:0000256" key="7">
    <source>
        <dbReference type="ARBA" id="ARBA00022840"/>
    </source>
</evidence>
<keyword evidence="7 13" id="KW-0067">ATP-binding</keyword>
<dbReference type="RefSeq" id="WP_146660665.1">
    <property type="nucleotide sequence ID" value="NZ_CP019791.1"/>
</dbReference>
<dbReference type="InterPro" id="IPR024034">
    <property type="entry name" value="ATPase_F1/V1_b/a_C"/>
</dbReference>
<dbReference type="SUPFAM" id="SSF50615">
    <property type="entry name" value="N-terminal domain of alpha and beta subunits of F1 ATP synthase"/>
    <property type="match status" value="1"/>
</dbReference>
<evidence type="ECO:0000256" key="9">
    <source>
        <dbReference type="ARBA" id="ARBA00023065"/>
    </source>
</evidence>
<dbReference type="OrthoDB" id="9803053at2"/>
<feature type="binding site" evidence="13">
    <location>
        <begin position="235"/>
        <end position="242"/>
    </location>
    <ligand>
        <name>ATP</name>
        <dbReference type="ChEBI" id="CHEBI:30616"/>
    </ligand>
</feature>
<dbReference type="InterPro" id="IPR020003">
    <property type="entry name" value="ATPase_a/bsu_AS"/>
</dbReference>
<keyword evidence="9 13" id="KW-0406">Ion transport</keyword>
<dbReference type="HAMAP" id="MF_00309">
    <property type="entry name" value="ATP_synth_A_arch"/>
    <property type="match status" value="1"/>
</dbReference>
<dbReference type="NCBIfam" id="NF003220">
    <property type="entry name" value="PRK04192.1"/>
    <property type="match status" value="1"/>
</dbReference>
<reference evidence="16" key="1">
    <citation type="submission" date="2017-02" db="EMBL/GenBank/DDBJ databases">
        <title>Comparative genomics and description of representatives of a novel lineage of planctomycetes thriving in anoxic sediments.</title>
        <authorList>
            <person name="Spring S."/>
            <person name="Bunk B."/>
            <person name="Sproer C."/>
        </authorList>
    </citation>
    <scope>NUCLEOTIDE SEQUENCE [LARGE SCALE GENOMIC DNA]</scope>
    <source>
        <strain evidence="16">ST-NAGAB-D1</strain>
    </source>
</reference>
<dbReference type="Gene3D" id="3.40.50.300">
    <property type="entry name" value="P-loop containing nucleotide triphosphate hydrolases"/>
    <property type="match status" value="1"/>
</dbReference>
<dbReference type="InterPro" id="IPR004100">
    <property type="entry name" value="ATPase_F1/V1/A1_a/bsu_N"/>
</dbReference>
<dbReference type="FunFam" id="2.40.50.100:FF:000008">
    <property type="entry name" value="V-type proton ATPase catalytic subunit A"/>
    <property type="match status" value="1"/>
</dbReference>
<dbReference type="InterPro" id="IPR031686">
    <property type="entry name" value="ATP-synth_a_Xtn"/>
</dbReference>
<dbReference type="GO" id="GO:0005524">
    <property type="term" value="F:ATP binding"/>
    <property type="evidence" value="ECO:0007669"/>
    <property type="project" value="UniProtKB-UniRule"/>
</dbReference>
<dbReference type="CDD" id="cd01134">
    <property type="entry name" value="V_A-ATPase_A"/>
    <property type="match status" value="1"/>
</dbReference>
<dbReference type="Pfam" id="PF02874">
    <property type="entry name" value="ATP-synt_ab_N"/>
    <property type="match status" value="1"/>
</dbReference>
<dbReference type="KEGG" id="alus:STSP2_01165"/>
<dbReference type="EMBL" id="CP019791">
    <property type="protein sequence ID" value="AQT68011.1"/>
    <property type="molecule type" value="Genomic_DNA"/>
</dbReference>
<evidence type="ECO:0000256" key="13">
    <source>
        <dbReference type="HAMAP-Rule" id="MF_00309"/>
    </source>
</evidence>
<dbReference type="Pfam" id="PF16886">
    <property type="entry name" value="ATP-synt_ab_Xtn"/>
    <property type="match status" value="1"/>
</dbReference>
<dbReference type="InterPro" id="IPR000194">
    <property type="entry name" value="ATPase_F1/V1/A1_a/bsu_nucl-bd"/>
</dbReference>
<keyword evidence="15" id="KW-0378">Hydrolase</keyword>
<keyword evidence="6 13" id="KW-0375">Hydrogen ion transport</keyword>
<protein>
    <recommendedName>
        <fullName evidence="3 13">V-type ATP synthase alpha chain</fullName>
        <ecNumber evidence="2 13">7.1.2.2</ecNumber>
    </recommendedName>
    <alternativeName>
        <fullName evidence="11 13">V-ATPase subunit A</fullName>
    </alternativeName>
</protein>
<keyword evidence="8 13" id="KW-1278">Translocase</keyword>
<evidence type="ECO:0000256" key="10">
    <source>
        <dbReference type="ARBA" id="ARBA00023310"/>
    </source>
</evidence>
<dbReference type="PROSITE" id="PS50206">
    <property type="entry name" value="RHODANESE_3"/>
    <property type="match status" value="1"/>
</dbReference>
<dbReference type="SUPFAM" id="SSF47917">
    <property type="entry name" value="C-terminal domain of alpha and beta subunits of F1 ATP synthase"/>
    <property type="match status" value="1"/>
</dbReference>
<dbReference type="Proteomes" id="UP000189674">
    <property type="component" value="Chromosome"/>
</dbReference>
<accession>A0A1U9NJC1</accession>
<evidence type="ECO:0000256" key="3">
    <source>
        <dbReference type="ARBA" id="ARBA00018003"/>
    </source>
</evidence>
<dbReference type="GO" id="GO:0042777">
    <property type="term" value="P:proton motive force-driven plasma membrane ATP synthesis"/>
    <property type="evidence" value="ECO:0007669"/>
    <property type="project" value="UniProtKB-UniRule"/>
</dbReference>
<dbReference type="Gene3D" id="1.10.1140.10">
    <property type="entry name" value="Bovine Mitochondrial F1-atpase, Atp Synthase Beta Chain, Chain D, domain 3"/>
    <property type="match status" value="1"/>
</dbReference>
<organism evidence="15 16">
    <name type="scientific">Anaerohalosphaera lusitana</name>
    <dbReference type="NCBI Taxonomy" id="1936003"/>
    <lineage>
        <taxon>Bacteria</taxon>
        <taxon>Pseudomonadati</taxon>
        <taxon>Planctomycetota</taxon>
        <taxon>Phycisphaerae</taxon>
        <taxon>Sedimentisphaerales</taxon>
        <taxon>Anaerohalosphaeraceae</taxon>
        <taxon>Anaerohalosphaera</taxon>
    </lineage>
</organism>
<evidence type="ECO:0000256" key="2">
    <source>
        <dbReference type="ARBA" id="ARBA00012473"/>
    </source>
</evidence>
<dbReference type="InterPro" id="IPR001763">
    <property type="entry name" value="Rhodanese-like_dom"/>
</dbReference>
<evidence type="ECO:0000256" key="5">
    <source>
        <dbReference type="ARBA" id="ARBA00022741"/>
    </source>
</evidence>
<feature type="domain" description="Rhodanese" evidence="14">
    <location>
        <begin position="317"/>
        <end position="346"/>
    </location>
</feature>
<evidence type="ECO:0000256" key="1">
    <source>
        <dbReference type="ARBA" id="ARBA00008936"/>
    </source>
</evidence>
<dbReference type="FunFam" id="2.40.30.20:FF:000002">
    <property type="entry name" value="V-type proton ATPase catalytic subunit A"/>
    <property type="match status" value="1"/>
</dbReference>
<dbReference type="EC" id="7.1.2.2" evidence="2 13"/>
<keyword evidence="5 13" id="KW-0547">Nucleotide-binding</keyword>
<dbReference type="InterPro" id="IPR055190">
    <property type="entry name" value="ATP-synt_VA_C"/>
</dbReference>
<evidence type="ECO:0000256" key="4">
    <source>
        <dbReference type="ARBA" id="ARBA00022448"/>
    </source>
</evidence>
<proteinExistence type="inferred from homology"/>
<keyword evidence="10 13" id="KW-0066">ATP synthesis</keyword>
<sequence length="591" mass="64842">MSEVQTGKVVKVAGPVVTAQGMVGARMYDVVRVGEENLVGEIVELHGDKANIQVYEDTTGVGPGEKVINTGAPLSVELGPGLISSIYDGIQRPLDQLREKQGDFILRGSDLPGLRRDTKWQFKPVVNDGDTVSEGDIVGEVQESTLMLHKIMVPPGVNGTVKGIKEGEYTVDEPVGKVQTENGDEHELKLMQQWPVRTPRKISKRLIPNEVLITGQRVVDSFFPISKGGTACVPGPFGTGKTVVQHQLAKWVNADVVVYVGCGERGNEMTDVLREFPELKDPHSGEPLMKRVVLLANTSDMPVAAREASVYTGITIAEYFRDMGYSVAIMADSTSRWAEAMREISTRLEEMPAEEGYPAYLGGRIASFYERAGRVQCLGGPDREGALSIIGAVSPPGGDLSDSVVQATLAVVKVFWSLKSKLAQQRHFPAVDWLTSYSFYKQYLPGSFDDEAMGEKMAKMTQYAMELLEQESELVEIVRLVGAESISAKDRMVLETSKSLREDFLHQNAFHKVDTHTSIEKQYYVLEAILHLHEQGLAAIEKGVETDDIFSLGVRDDIAKASFIPEEEIDKIKALDDKIDEQIGQLSPAGA</sequence>
<evidence type="ECO:0000259" key="14">
    <source>
        <dbReference type="PROSITE" id="PS50206"/>
    </source>
</evidence>
<dbReference type="GO" id="GO:0046961">
    <property type="term" value="F:proton-transporting ATPase activity, rotational mechanism"/>
    <property type="evidence" value="ECO:0007669"/>
    <property type="project" value="InterPro"/>
</dbReference>
<dbReference type="InterPro" id="IPR022878">
    <property type="entry name" value="V-ATPase_asu"/>
</dbReference>
<dbReference type="Pfam" id="PF00006">
    <property type="entry name" value="ATP-synt_ab"/>
    <property type="match status" value="1"/>
</dbReference>
<evidence type="ECO:0000256" key="6">
    <source>
        <dbReference type="ARBA" id="ARBA00022781"/>
    </source>
</evidence>
<dbReference type="AlphaFoldDB" id="A0A1U9NJC1"/>
<dbReference type="InterPro" id="IPR023366">
    <property type="entry name" value="ATP_synth_asu-like_sf"/>
</dbReference>
<dbReference type="GO" id="GO:0016787">
    <property type="term" value="F:hydrolase activity"/>
    <property type="evidence" value="ECO:0007669"/>
    <property type="project" value="UniProtKB-KW"/>
</dbReference>
<dbReference type="CDD" id="cd18119">
    <property type="entry name" value="ATP-synt_V_A-type_alpha_N"/>
    <property type="match status" value="1"/>
</dbReference>
<dbReference type="InterPro" id="IPR027417">
    <property type="entry name" value="P-loop_NTPase"/>
</dbReference>
<dbReference type="GO" id="GO:0046933">
    <property type="term" value="F:proton-transporting ATP synthase activity, rotational mechanism"/>
    <property type="evidence" value="ECO:0007669"/>
    <property type="project" value="UniProtKB-UniRule"/>
</dbReference>
<evidence type="ECO:0000313" key="15">
    <source>
        <dbReference type="EMBL" id="AQT68011.1"/>
    </source>
</evidence>
<evidence type="ECO:0000256" key="11">
    <source>
        <dbReference type="ARBA" id="ARBA00031719"/>
    </source>
</evidence>
<dbReference type="STRING" id="1936003.STSP2_01165"/>
<gene>
    <name evidence="15" type="primary">ntpA</name>
    <name evidence="13" type="synonym">atpA</name>
    <name evidence="15" type="ORF">STSP2_01165</name>
</gene>
<dbReference type="PROSITE" id="PS00152">
    <property type="entry name" value="ATPASE_ALPHA_BETA"/>
    <property type="match status" value="1"/>
</dbReference>
<dbReference type="GO" id="GO:0045259">
    <property type="term" value="C:proton-transporting ATP synthase complex"/>
    <property type="evidence" value="ECO:0007669"/>
    <property type="project" value="UniProtKB-ARBA"/>
</dbReference>
<dbReference type="SUPFAM" id="SSF52540">
    <property type="entry name" value="P-loop containing nucleoside triphosphate hydrolases"/>
    <property type="match status" value="1"/>
</dbReference>
<comment type="similarity">
    <text evidence="1 13">Belongs to the ATPase alpha/beta chains family.</text>
</comment>
<dbReference type="Gene3D" id="2.40.50.100">
    <property type="match status" value="1"/>
</dbReference>
<dbReference type="PANTHER" id="PTHR43607">
    <property type="entry name" value="V-TYPE PROTON ATPASE CATALYTIC SUBUNIT A"/>
    <property type="match status" value="1"/>
</dbReference>